<comment type="caution">
    <text evidence="1">The sequence shown here is derived from an EMBL/GenBank/DDBJ whole genome shotgun (WGS) entry which is preliminary data.</text>
</comment>
<proteinExistence type="predicted"/>
<evidence type="ECO:0008006" key="3">
    <source>
        <dbReference type="Google" id="ProtNLM"/>
    </source>
</evidence>
<keyword evidence="2" id="KW-1185">Reference proteome</keyword>
<organism evidence="1 2">
    <name type="scientific">Asanoa iriomotensis</name>
    <dbReference type="NCBI Taxonomy" id="234613"/>
    <lineage>
        <taxon>Bacteria</taxon>
        <taxon>Bacillati</taxon>
        <taxon>Actinomycetota</taxon>
        <taxon>Actinomycetes</taxon>
        <taxon>Micromonosporales</taxon>
        <taxon>Micromonosporaceae</taxon>
        <taxon>Asanoa</taxon>
    </lineage>
</organism>
<dbReference type="EMBL" id="BONC01000121">
    <property type="protein sequence ID" value="GIF61679.1"/>
    <property type="molecule type" value="Genomic_DNA"/>
</dbReference>
<sequence length="97" mass="9557">MARAAGCSSGASTTARGAFQLTYPNGDQAHVVGVTFLAGRVAGAAVADGEEGSELGWFSPEQLPALSGYNGLLTARARALLSSGAVVQGPGVAPGRP</sequence>
<dbReference type="Gene3D" id="3.90.79.10">
    <property type="entry name" value="Nucleoside Triphosphate Pyrophosphohydrolase"/>
    <property type="match status" value="1"/>
</dbReference>
<reference evidence="1 2" key="1">
    <citation type="submission" date="2021-01" db="EMBL/GenBank/DDBJ databases">
        <title>Whole genome shotgun sequence of Asanoa iriomotensis NBRC 100142.</title>
        <authorList>
            <person name="Komaki H."/>
            <person name="Tamura T."/>
        </authorList>
    </citation>
    <scope>NUCLEOTIDE SEQUENCE [LARGE SCALE GENOMIC DNA]</scope>
    <source>
        <strain evidence="1 2">NBRC 100142</strain>
    </source>
</reference>
<dbReference type="Proteomes" id="UP000624325">
    <property type="component" value="Unassembled WGS sequence"/>
</dbReference>
<dbReference type="InterPro" id="IPR015797">
    <property type="entry name" value="NUDIX_hydrolase-like_dom_sf"/>
</dbReference>
<name>A0ABQ4CG07_9ACTN</name>
<accession>A0ABQ4CG07</accession>
<protein>
    <recommendedName>
        <fullName evidence="3">NUDIX domain-containing protein</fullName>
    </recommendedName>
</protein>
<evidence type="ECO:0000313" key="2">
    <source>
        <dbReference type="Proteomes" id="UP000624325"/>
    </source>
</evidence>
<dbReference type="SUPFAM" id="SSF55811">
    <property type="entry name" value="Nudix"/>
    <property type="match status" value="1"/>
</dbReference>
<evidence type="ECO:0000313" key="1">
    <source>
        <dbReference type="EMBL" id="GIF61679.1"/>
    </source>
</evidence>
<gene>
    <name evidence="1" type="ORF">Air01nite_77740</name>
</gene>